<dbReference type="AlphaFoldDB" id="A0A238F1E3"/>
<evidence type="ECO:0000313" key="1">
    <source>
        <dbReference type="EMBL" id="SCV67950.1"/>
    </source>
</evidence>
<gene>
    <name evidence="1" type="ORF">BQ2448_71</name>
</gene>
<sequence>MGLSSFSLVLTRNIHVHINQNVLQLAQNEGIHGQITHSDEDMNISAPHQLLDTSSLGQPLKSNTSFLAPDEIPSSPRKLWASILFLPGPHAASPSPTPNREPIPMSEIREIALAAWNGGHPGAAEAQLHTDPVERSQAQRIMEMHKAKIDLMLVSKALTVGYLDALYIIELARLVIISLVNGQYFKGPWSIFEGMLTFYPWAITLTECPLWILLLRAQWRSRSIYKLSQKSSSTVVVSASVMTTVDGP</sequence>
<keyword evidence="2" id="KW-1185">Reference proteome</keyword>
<organism evidence="1 2">
    <name type="scientific">Microbotryum intermedium</name>
    <dbReference type="NCBI Taxonomy" id="269621"/>
    <lineage>
        <taxon>Eukaryota</taxon>
        <taxon>Fungi</taxon>
        <taxon>Dikarya</taxon>
        <taxon>Basidiomycota</taxon>
        <taxon>Pucciniomycotina</taxon>
        <taxon>Microbotryomycetes</taxon>
        <taxon>Microbotryales</taxon>
        <taxon>Microbotryaceae</taxon>
        <taxon>Microbotryum</taxon>
    </lineage>
</organism>
<proteinExistence type="predicted"/>
<dbReference type="EMBL" id="FMSP01000003">
    <property type="protein sequence ID" value="SCV67950.1"/>
    <property type="molecule type" value="Genomic_DNA"/>
</dbReference>
<dbReference type="Proteomes" id="UP000198372">
    <property type="component" value="Unassembled WGS sequence"/>
</dbReference>
<accession>A0A238F1E3</accession>
<evidence type="ECO:0000313" key="2">
    <source>
        <dbReference type="Proteomes" id="UP000198372"/>
    </source>
</evidence>
<protein>
    <submittedName>
        <fullName evidence="1">BQ2448_71 protein</fullName>
    </submittedName>
</protein>
<reference evidence="2" key="1">
    <citation type="submission" date="2016-09" db="EMBL/GenBank/DDBJ databases">
        <authorList>
            <person name="Jeantristanb JTB J.-T."/>
            <person name="Ricardo R."/>
        </authorList>
    </citation>
    <scope>NUCLEOTIDE SEQUENCE [LARGE SCALE GENOMIC DNA]</scope>
</reference>
<name>A0A238F1E3_9BASI</name>